<dbReference type="AlphaFoldDB" id="A0A316DQB0"/>
<dbReference type="OrthoDB" id="9793216at2"/>
<organism evidence="2 3">
    <name type="scientific">Xanthomarina spongicola</name>
    <dbReference type="NCBI Taxonomy" id="570520"/>
    <lineage>
        <taxon>Bacteria</taxon>
        <taxon>Pseudomonadati</taxon>
        <taxon>Bacteroidota</taxon>
        <taxon>Flavobacteriia</taxon>
        <taxon>Flavobacteriales</taxon>
        <taxon>Flavobacteriaceae</taxon>
        <taxon>Xanthomarina</taxon>
    </lineage>
</organism>
<dbReference type="InterPro" id="IPR034660">
    <property type="entry name" value="DinB/YfiT-like"/>
</dbReference>
<proteinExistence type="predicted"/>
<dbReference type="Proteomes" id="UP000245430">
    <property type="component" value="Unassembled WGS sequence"/>
</dbReference>
<dbReference type="Pfam" id="PF12867">
    <property type="entry name" value="DinB_2"/>
    <property type="match status" value="1"/>
</dbReference>
<dbReference type="SUPFAM" id="SSF109854">
    <property type="entry name" value="DinB/YfiT-like putative metalloenzymes"/>
    <property type="match status" value="1"/>
</dbReference>
<sequence length="171" mass="19620">MKASQLSKNEYAQYYSNYINKAGEEMLVSGLESSLSSILAFFNTIPENKLEYRYDAGKWTVKDIIQHLIDAERVFAYRALRFARQDKTSLPGFEENTYTDVANANKRSRAELLKEYQLVRESTIMLFKSFNEDALKLVGVASNSNMSVRAIGFVIIGHEKHHCEVITSRYL</sequence>
<comment type="caution">
    <text evidence="2">The sequence shown here is derived from an EMBL/GenBank/DDBJ whole genome shotgun (WGS) entry which is preliminary data.</text>
</comment>
<keyword evidence="3" id="KW-1185">Reference proteome</keyword>
<dbReference type="Gene3D" id="1.20.120.450">
    <property type="entry name" value="dinb family like domain"/>
    <property type="match status" value="1"/>
</dbReference>
<evidence type="ECO:0000313" key="2">
    <source>
        <dbReference type="EMBL" id="PWK19976.1"/>
    </source>
</evidence>
<evidence type="ECO:0000313" key="3">
    <source>
        <dbReference type="Proteomes" id="UP000245430"/>
    </source>
</evidence>
<reference evidence="2 3" key="1">
    <citation type="submission" date="2018-05" db="EMBL/GenBank/DDBJ databases">
        <title>Genomic Encyclopedia of Archaeal and Bacterial Type Strains, Phase II (KMG-II): from individual species to whole genera.</title>
        <authorList>
            <person name="Goeker M."/>
        </authorList>
    </citation>
    <scope>NUCLEOTIDE SEQUENCE [LARGE SCALE GENOMIC DNA]</scope>
    <source>
        <strain evidence="2 3">DSM 22637</strain>
    </source>
</reference>
<name>A0A316DQB0_9FLAO</name>
<protein>
    <submittedName>
        <fullName evidence="2">DinB family protein</fullName>
    </submittedName>
</protein>
<dbReference type="RefSeq" id="WP_109681838.1">
    <property type="nucleotide sequence ID" value="NZ_QGGP01000002.1"/>
</dbReference>
<dbReference type="EMBL" id="QGGP01000002">
    <property type="protein sequence ID" value="PWK19976.1"/>
    <property type="molecule type" value="Genomic_DNA"/>
</dbReference>
<feature type="domain" description="DinB-like" evidence="1">
    <location>
        <begin position="34"/>
        <end position="166"/>
    </location>
</feature>
<gene>
    <name evidence="2" type="ORF">LX78_01326</name>
</gene>
<dbReference type="InterPro" id="IPR024775">
    <property type="entry name" value="DinB-like"/>
</dbReference>
<evidence type="ECO:0000259" key="1">
    <source>
        <dbReference type="Pfam" id="PF12867"/>
    </source>
</evidence>
<accession>A0A316DQB0</accession>